<keyword evidence="5" id="KW-0808">Transferase</keyword>
<keyword evidence="6 11" id="KW-0812">Transmembrane</keyword>
<evidence type="ECO:0000256" key="11">
    <source>
        <dbReference type="SAM" id="Phobius"/>
    </source>
</evidence>
<feature type="domain" description="HAMP" evidence="13">
    <location>
        <begin position="174"/>
        <end position="228"/>
    </location>
</feature>
<dbReference type="SUPFAM" id="SSF47384">
    <property type="entry name" value="Homodimeric domain of signal transducing histidine kinase"/>
    <property type="match status" value="1"/>
</dbReference>
<name>A0ABW3ZNT4_9RHOB</name>
<dbReference type="SMART" id="SM00388">
    <property type="entry name" value="HisKA"/>
    <property type="match status" value="1"/>
</dbReference>
<feature type="transmembrane region" description="Helical" evidence="11">
    <location>
        <begin position="150"/>
        <end position="173"/>
    </location>
</feature>
<dbReference type="CDD" id="cd00082">
    <property type="entry name" value="HisKA"/>
    <property type="match status" value="1"/>
</dbReference>
<keyword evidence="8 11" id="KW-1133">Transmembrane helix</keyword>
<evidence type="ECO:0000256" key="4">
    <source>
        <dbReference type="ARBA" id="ARBA00022553"/>
    </source>
</evidence>
<dbReference type="EC" id="2.7.13.3" evidence="3"/>
<dbReference type="Gene3D" id="1.10.287.130">
    <property type="match status" value="1"/>
</dbReference>
<evidence type="ECO:0000256" key="8">
    <source>
        <dbReference type="ARBA" id="ARBA00022989"/>
    </source>
</evidence>
<reference evidence="15" key="1">
    <citation type="journal article" date="2019" name="Int. J. Syst. Evol. Microbiol.">
        <title>The Global Catalogue of Microorganisms (GCM) 10K type strain sequencing project: providing services to taxonomists for standard genome sequencing and annotation.</title>
        <authorList>
            <consortium name="The Broad Institute Genomics Platform"/>
            <consortium name="The Broad Institute Genome Sequencing Center for Infectious Disease"/>
            <person name="Wu L."/>
            <person name="Ma J."/>
        </authorList>
    </citation>
    <scope>NUCLEOTIDE SEQUENCE [LARGE SCALE GENOMIC DNA]</scope>
    <source>
        <strain evidence="15">CCUG 62953</strain>
    </source>
</reference>
<keyword evidence="7 14" id="KW-0418">Kinase</keyword>
<dbReference type="PRINTS" id="PR00344">
    <property type="entry name" value="BCTRLSENSOR"/>
</dbReference>
<dbReference type="Pfam" id="PF02518">
    <property type="entry name" value="HATPase_c"/>
    <property type="match status" value="1"/>
</dbReference>
<dbReference type="InterPro" id="IPR003660">
    <property type="entry name" value="HAMP_dom"/>
</dbReference>
<keyword evidence="10 11" id="KW-0472">Membrane</keyword>
<dbReference type="InterPro" id="IPR004358">
    <property type="entry name" value="Sig_transdc_His_kin-like_C"/>
</dbReference>
<organism evidence="14 15">
    <name type="scientific">Litorisediminicola beolgyonensis</name>
    <dbReference type="NCBI Taxonomy" id="1173614"/>
    <lineage>
        <taxon>Bacteria</taxon>
        <taxon>Pseudomonadati</taxon>
        <taxon>Pseudomonadota</taxon>
        <taxon>Alphaproteobacteria</taxon>
        <taxon>Rhodobacterales</taxon>
        <taxon>Paracoccaceae</taxon>
        <taxon>Litorisediminicola</taxon>
    </lineage>
</organism>
<keyword evidence="9" id="KW-0902">Two-component regulatory system</keyword>
<comment type="catalytic activity">
    <reaction evidence="1">
        <text>ATP + protein L-histidine = ADP + protein N-phospho-L-histidine.</text>
        <dbReference type="EC" id="2.7.13.3"/>
    </reaction>
</comment>
<evidence type="ECO:0000313" key="15">
    <source>
        <dbReference type="Proteomes" id="UP001597135"/>
    </source>
</evidence>
<dbReference type="GO" id="GO:0016301">
    <property type="term" value="F:kinase activity"/>
    <property type="evidence" value="ECO:0007669"/>
    <property type="project" value="UniProtKB-KW"/>
</dbReference>
<dbReference type="Pfam" id="PF00512">
    <property type="entry name" value="HisKA"/>
    <property type="match status" value="1"/>
</dbReference>
<dbReference type="Proteomes" id="UP001597135">
    <property type="component" value="Unassembled WGS sequence"/>
</dbReference>
<evidence type="ECO:0000259" key="12">
    <source>
        <dbReference type="PROSITE" id="PS50109"/>
    </source>
</evidence>
<dbReference type="SMART" id="SM00387">
    <property type="entry name" value="HATPase_c"/>
    <property type="match status" value="1"/>
</dbReference>
<dbReference type="InterPro" id="IPR005467">
    <property type="entry name" value="His_kinase_dom"/>
</dbReference>
<keyword evidence="15" id="KW-1185">Reference proteome</keyword>
<dbReference type="InterPro" id="IPR003594">
    <property type="entry name" value="HATPase_dom"/>
</dbReference>
<dbReference type="RefSeq" id="WP_386805883.1">
    <property type="nucleotide sequence ID" value="NZ_JBHTMU010000044.1"/>
</dbReference>
<evidence type="ECO:0000256" key="1">
    <source>
        <dbReference type="ARBA" id="ARBA00000085"/>
    </source>
</evidence>
<dbReference type="PROSITE" id="PS50885">
    <property type="entry name" value="HAMP"/>
    <property type="match status" value="1"/>
</dbReference>
<dbReference type="EMBL" id="JBHTMU010000044">
    <property type="protein sequence ID" value="MFD1344298.1"/>
    <property type="molecule type" value="Genomic_DNA"/>
</dbReference>
<comment type="caution">
    <text evidence="14">The sequence shown here is derived from an EMBL/GenBank/DDBJ whole genome shotgun (WGS) entry which is preliminary data.</text>
</comment>
<dbReference type="PROSITE" id="PS50109">
    <property type="entry name" value="HIS_KIN"/>
    <property type="match status" value="1"/>
</dbReference>
<evidence type="ECO:0000256" key="6">
    <source>
        <dbReference type="ARBA" id="ARBA00022692"/>
    </source>
</evidence>
<dbReference type="InterPro" id="IPR003661">
    <property type="entry name" value="HisK_dim/P_dom"/>
</dbReference>
<dbReference type="PANTHER" id="PTHR45436:SF8">
    <property type="entry name" value="HISTIDINE KINASE"/>
    <property type="match status" value="1"/>
</dbReference>
<dbReference type="Gene3D" id="6.10.340.10">
    <property type="match status" value="1"/>
</dbReference>
<protein>
    <recommendedName>
        <fullName evidence="3">histidine kinase</fullName>
        <ecNumber evidence="3">2.7.13.3</ecNumber>
    </recommendedName>
</protein>
<dbReference type="PANTHER" id="PTHR45436">
    <property type="entry name" value="SENSOR HISTIDINE KINASE YKOH"/>
    <property type="match status" value="1"/>
</dbReference>
<evidence type="ECO:0000256" key="3">
    <source>
        <dbReference type="ARBA" id="ARBA00012438"/>
    </source>
</evidence>
<evidence type="ECO:0000256" key="10">
    <source>
        <dbReference type="ARBA" id="ARBA00023136"/>
    </source>
</evidence>
<sequence length="447" mass="47464">MQRALSRLLRSAPLRLTLLLVTLFTTVNAFTLGTAYLALKSREEAALQADLEAELGGLDLAATPAALRTLVSVRARATDPADRVLVFLGDDGRQAGNARARVSQGQVALDPLPDRPLGQAGYLTEARRLSSGWLVVAESRAPVRALGRTFAALLLLSFAPTLVLSLALGTLIARRTARRVARIERTLDALAQGDLSARTGTTDGRGDDLARISAELDRMAARQEAATDALRQVSTDIAHDLRTPLQRITVLLRALEEETPPDSPARATAERAADEADRAIEIFRALLQIARIEGGQEGAPSDTLDLAALAADMVELYEPAAESAGLRLGAALPETPVLVTGEKRLIGQAIANLIENALRHGGAGPVTVSVDAEARALSVADHGPGIPEDEREKVLQRLYRLERSRTSPGHGLGLALVAAIAQRHGARLVLEDNAPGLRVTMGFPPPN</sequence>
<gene>
    <name evidence="14" type="ORF">ACFQ4E_17845</name>
</gene>
<dbReference type="Gene3D" id="3.30.565.10">
    <property type="entry name" value="Histidine kinase-like ATPase, C-terminal domain"/>
    <property type="match status" value="1"/>
</dbReference>
<feature type="domain" description="Histidine kinase" evidence="12">
    <location>
        <begin position="236"/>
        <end position="447"/>
    </location>
</feature>
<evidence type="ECO:0000256" key="2">
    <source>
        <dbReference type="ARBA" id="ARBA00004370"/>
    </source>
</evidence>
<evidence type="ECO:0000256" key="5">
    <source>
        <dbReference type="ARBA" id="ARBA00022679"/>
    </source>
</evidence>
<dbReference type="InterPro" id="IPR036890">
    <property type="entry name" value="HATPase_C_sf"/>
</dbReference>
<evidence type="ECO:0000256" key="7">
    <source>
        <dbReference type="ARBA" id="ARBA00022777"/>
    </source>
</evidence>
<dbReference type="CDD" id="cd00075">
    <property type="entry name" value="HATPase"/>
    <property type="match status" value="1"/>
</dbReference>
<dbReference type="InterPro" id="IPR050428">
    <property type="entry name" value="TCS_sensor_his_kinase"/>
</dbReference>
<dbReference type="SUPFAM" id="SSF55874">
    <property type="entry name" value="ATPase domain of HSP90 chaperone/DNA topoisomerase II/histidine kinase"/>
    <property type="match status" value="1"/>
</dbReference>
<evidence type="ECO:0000313" key="14">
    <source>
        <dbReference type="EMBL" id="MFD1344298.1"/>
    </source>
</evidence>
<comment type="subcellular location">
    <subcellularLocation>
        <location evidence="2">Membrane</location>
    </subcellularLocation>
</comment>
<proteinExistence type="predicted"/>
<evidence type="ECO:0000256" key="9">
    <source>
        <dbReference type="ARBA" id="ARBA00023012"/>
    </source>
</evidence>
<keyword evidence="4" id="KW-0597">Phosphoprotein</keyword>
<dbReference type="InterPro" id="IPR036097">
    <property type="entry name" value="HisK_dim/P_sf"/>
</dbReference>
<accession>A0ABW3ZNT4</accession>
<evidence type="ECO:0000259" key="13">
    <source>
        <dbReference type="PROSITE" id="PS50885"/>
    </source>
</evidence>